<dbReference type="SUPFAM" id="SSF55909">
    <property type="entry name" value="Pentein"/>
    <property type="match status" value="1"/>
</dbReference>
<dbReference type="PANTHER" id="PTHR31377:SF0">
    <property type="entry name" value="AGMATINE DEIMINASE-RELATED"/>
    <property type="match status" value="1"/>
</dbReference>
<accession>A0A382BBV5</accession>
<sequence>MAEIRKSKPYEDGFIMPGRFERHRGSLISWPTKGEKETKLFRDEIVEVVKRVSKYEETFLVTDYGDLEEAEKRCGNYAKIIATDTEFAWIRDNGPMFVRNGKGEIAAVKFQFNGWGDKYPTYERVKSVSNTIAEYFNVPLYEAPFILEGGAICVDGEGTLIATEQTLLNPNRNPSMSKEDIEQGLRDYLGIEKVIWLYKGFHEDTETDGHVDNVIEYISPGKVIVQTCSDKENPNFEILKENLSRLKVVTDAKGRKLEIVEFDYLPYTHPIDGVSYPTPYPNYYVMNGAIIVPQVGWTGEKEAVARLKEIFPNLDVVEAPSTYQAVGGGGLGCMTQQIPE</sequence>
<dbReference type="InterPro" id="IPR007466">
    <property type="entry name" value="Peptidyl-Arg-deiminase_porph"/>
</dbReference>
<dbReference type="Pfam" id="PF04371">
    <property type="entry name" value="PAD_porph"/>
    <property type="match status" value="1"/>
</dbReference>
<dbReference type="Gene3D" id="3.75.10.10">
    <property type="entry name" value="L-arginine/glycine Amidinotransferase, Chain A"/>
    <property type="match status" value="1"/>
</dbReference>
<keyword evidence="1" id="KW-0378">Hydrolase</keyword>
<protein>
    <recommendedName>
        <fullName evidence="3">Agmatine deiminase</fullName>
    </recommendedName>
</protein>
<dbReference type="GO" id="GO:0047632">
    <property type="term" value="F:agmatine deiminase activity"/>
    <property type="evidence" value="ECO:0007669"/>
    <property type="project" value="TreeGrafter"/>
</dbReference>
<proteinExistence type="predicted"/>
<dbReference type="GO" id="GO:0009446">
    <property type="term" value="P:putrescine biosynthetic process"/>
    <property type="evidence" value="ECO:0007669"/>
    <property type="project" value="InterPro"/>
</dbReference>
<name>A0A382BBV5_9ZZZZ</name>
<evidence type="ECO:0008006" key="3">
    <source>
        <dbReference type="Google" id="ProtNLM"/>
    </source>
</evidence>
<gene>
    <name evidence="2" type="ORF">METZ01_LOCUS163587</name>
</gene>
<organism evidence="2">
    <name type="scientific">marine metagenome</name>
    <dbReference type="NCBI Taxonomy" id="408172"/>
    <lineage>
        <taxon>unclassified sequences</taxon>
        <taxon>metagenomes</taxon>
        <taxon>ecological metagenomes</taxon>
    </lineage>
</organism>
<dbReference type="EMBL" id="UINC01028905">
    <property type="protein sequence ID" value="SVB10733.1"/>
    <property type="molecule type" value="Genomic_DNA"/>
</dbReference>
<evidence type="ECO:0000256" key="1">
    <source>
        <dbReference type="ARBA" id="ARBA00022801"/>
    </source>
</evidence>
<evidence type="ECO:0000313" key="2">
    <source>
        <dbReference type="EMBL" id="SVB10733.1"/>
    </source>
</evidence>
<dbReference type="PANTHER" id="PTHR31377">
    <property type="entry name" value="AGMATINE DEIMINASE-RELATED"/>
    <property type="match status" value="1"/>
</dbReference>
<dbReference type="AlphaFoldDB" id="A0A382BBV5"/>
<dbReference type="GO" id="GO:0004668">
    <property type="term" value="F:protein-arginine deiminase activity"/>
    <property type="evidence" value="ECO:0007669"/>
    <property type="project" value="InterPro"/>
</dbReference>
<reference evidence="2" key="1">
    <citation type="submission" date="2018-05" db="EMBL/GenBank/DDBJ databases">
        <authorList>
            <person name="Lanie J.A."/>
            <person name="Ng W.-L."/>
            <person name="Kazmierczak K.M."/>
            <person name="Andrzejewski T.M."/>
            <person name="Davidsen T.M."/>
            <person name="Wayne K.J."/>
            <person name="Tettelin H."/>
            <person name="Glass J.I."/>
            <person name="Rusch D."/>
            <person name="Podicherti R."/>
            <person name="Tsui H.-C.T."/>
            <person name="Winkler M.E."/>
        </authorList>
    </citation>
    <scope>NUCLEOTIDE SEQUENCE</scope>
</reference>